<accession>A0ABX3N414</accession>
<dbReference type="Gene3D" id="6.10.250.2140">
    <property type="match status" value="1"/>
</dbReference>
<dbReference type="InterPro" id="IPR021236">
    <property type="entry name" value="Uncharacterised_YfdX"/>
</dbReference>
<gene>
    <name evidence="3" type="ORF">BMI91_01845</name>
</gene>
<dbReference type="Gene3D" id="1.20.120.1940">
    <property type="entry name" value="YfdX protein domain"/>
    <property type="match status" value="1"/>
</dbReference>
<proteinExistence type="predicted"/>
<sequence>MERSKKFLALALSSALIAGPASFEMANAATTSSNSNSSGAAMQSAQSQGNDAVSQTTASSTDKDLLTTVNDAYTAMREVRAARLAIFDGNTDMATKMTKDATAKMQSAEKAESKWGVPSKAGKKGVTYLPFDSSIALGESFTVTPDNQKAVGKANQQMAQGNAKAAAKTLKDNDIDVSISAAMVPAKASLAHLQDASKLIKSGNYYEANLALKGVEDSVVIDQWGLDNLPQQAGNATKSAANASGSTQMQQKSQQSGTSGNSASNG</sequence>
<evidence type="ECO:0000313" key="4">
    <source>
        <dbReference type="Proteomes" id="UP000190787"/>
    </source>
</evidence>
<dbReference type="EMBL" id="MPZV01000001">
    <property type="protein sequence ID" value="OOY25189.1"/>
    <property type="molecule type" value="Genomic_DNA"/>
</dbReference>
<name>A0ABX3N414_9RHOB</name>
<evidence type="ECO:0008006" key="5">
    <source>
        <dbReference type="Google" id="ProtNLM"/>
    </source>
</evidence>
<comment type="caution">
    <text evidence="3">The sequence shown here is derived from an EMBL/GenBank/DDBJ whole genome shotgun (WGS) entry which is preliminary data.</text>
</comment>
<evidence type="ECO:0000313" key="3">
    <source>
        <dbReference type="EMBL" id="OOY25189.1"/>
    </source>
</evidence>
<dbReference type="RefSeq" id="WP_078603784.1">
    <property type="nucleotide sequence ID" value="NZ_MPZV01000001.1"/>
</dbReference>
<protein>
    <recommendedName>
        <fullName evidence="5">YfdX family protein</fullName>
    </recommendedName>
</protein>
<evidence type="ECO:0000256" key="2">
    <source>
        <dbReference type="SAM" id="SignalP"/>
    </source>
</evidence>
<dbReference type="Pfam" id="PF10938">
    <property type="entry name" value="YfdX"/>
    <property type="match status" value="1"/>
</dbReference>
<evidence type="ECO:0000256" key="1">
    <source>
        <dbReference type="SAM" id="MobiDB-lite"/>
    </source>
</evidence>
<keyword evidence="4" id="KW-1185">Reference proteome</keyword>
<feature type="chain" id="PRO_5046050854" description="YfdX family protein" evidence="2">
    <location>
        <begin position="24"/>
        <end position="266"/>
    </location>
</feature>
<dbReference type="Proteomes" id="UP000190787">
    <property type="component" value="Unassembled WGS sequence"/>
</dbReference>
<reference evidence="3 4" key="1">
    <citation type="submission" date="2016-11" db="EMBL/GenBank/DDBJ databases">
        <title>A multilocus sequence analysis scheme for characterization of bacteria in the genus Thioclava.</title>
        <authorList>
            <person name="Liu Y."/>
            <person name="Shao Z."/>
        </authorList>
    </citation>
    <scope>NUCLEOTIDE SEQUENCE [LARGE SCALE GENOMIC DNA]</scope>
    <source>
        <strain evidence="3 4">TAW-CT134</strain>
    </source>
</reference>
<feature type="region of interest" description="Disordered" evidence="1">
    <location>
        <begin position="230"/>
        <end position="266"/>
    </location>
</feature>
<feature type="compositionally biased region" description="Low complexity" evidence="1">
    <location>
        <begin position="30"/>
        <end position="50"/>
    </location>
</feature>
<organism evidence="3 4">
    <name type="scientific">Thioclava sediminum</name>
    <dbReference type="NCBI Taxonomy" id="1915319"/>
    <lineage>
        <taxon>Bacteria</taxon>
        <taxon>Pseudomonadati</taxon>
        <taxon>Pseudomonadota</taxon>
        <taxon>Alphaproteobacteria</taxon>
        <taxon>Rhodobacterales</taxon>
        <taxon>Paracoccaceae</taxon>
        <taxon>Thioclava</taxon>
    </lineage>
</organism>
<feature type="signal peptide" evidence="2">
    <location>
        <begin position="1"/>
        <end position="23"/>
    </location>
</feature>
<feature type="region of interest" description="Disordered" evidence="1">
    <location>
        <begin position="30"/>
        <end position="60"/>
    </location>
</feature>
<keyword evidence="2" id="KW-0732">Signal</keyword>
<feature type="compositionally biased region" description="Polar residues" evidence="1">
    <location>
        <begin position="51"/>
        <end position="60"/>
    </location>
</feature>